<sequence length="413" mass="47943">MKRIKAAKGDELPGIKFYTMLSKSSVDYETFRKCAERRIEILKREEVNPSVSRCFEMDTEDDTLSHFFCRMVCSQDPWAATWFVNAEVNLLRLRMAKNPEGAKEFFLTEVLPYMDGAEIRNGVLVLGMKAKYNPDCAIGMMSSEVLVHFTKVIDMVGRRIVIPEGGYLKLNDEGIRSLLGNEFRRYLEGKMNELVEMFLRNPDERMKSLATKLLLNPTTCEKNTVFSLEDAEKYFPLCIKAIMQRLRKNRHLKYNDRQTLCLFLKDCGMSVEDGIDFFRRSFKAGKEVFDKEYLYSIRHNYGLEGKRANYTCFTCSKIANTTNEERKSNCPFVEDGEYLRSQIEGLEVDIEDIMGVGTFSGRCTRFLEKLVQRKQDKLVVTPIRYYIECRSIDRNDGEDSPRDSRDIVKSPNK</sequence>
<keyword evidence="7" id="KW-0411">Iron-sulfur</keyword>
<dbReference type="GO" id="GO:0051539">
    <property type="term" value="F:4 iron, 4 sulfur cluster binding"/>
    <property type="evidence" value="ECO:0007669"/>
    <property type="project" value="UniProtKB-KW"/>
</dbReference>
<evidence type="ECO:0000256" key="4">
    <source>
        <dbReference type="ARBA" id="ARBA00022705"/>
    </source>
</evidence>
<keyword evidence="4" id="KW-0235">DNA replication</keyword>
<keyword evidence="5" id="KW-0479">Metal-binding</keyword>
<proteinExistence type="predicted"/>
<dbReference type="KEGG" id="ein:Eint_051260"/>
<evidence type="ECO:0000256" key="7">
    <source>
        <dbReference type="ARBA" id="ARBA00023014"/>
    </source>
</evidence>
<keyword evidence="3" id="KW-0639">Primosome</keyword>
<name>E0S6Y7_ENCIT</name>
<reference evidence="9 10" key="2">
    <citation type="journal article" date="2012" name="Proc. Natl. Acad. Sci. U.S.A.">
        <title>Gain and loss of multiple functionally related, horizontally transferred genes in the reduced genomes of two microsporidian parasites.</title>
        <authorList>
            <person name="Pombert J.-F."/>
            <person name="Selman M."/>
            <person name="Burki F."/>
            <person name="Bardell F.T."/>
            <person name="Farinelli L."/>
            <person name="Solter L.F."/>
            <person name="Whitman D.W."/>
            <person name="Weiss L.M."/>
            <person name="Corradi N."/>
            <person name="Keeling P.J."/>
        </authorList>
    </citation>
    <scope>NUCLEOTIDE SEQUENCE [LARGE SCALE GENOMIC DNA]</scope>
    <source>
        <strain evidence="9 10">ATCC 50506</strain>
    </source>
</reference>
<evidence type="ECO:0000256" key="1">
    <source>
        <dbReference type="ARBA" id="ARBA00001966"/>
    </source>
</evidence>
<accession>E0S6Y7</accession>
<feature type="domain" description="DNA primase large subunit C-terminal" evidence="8">
    <location>
        <begin position="231"/>
        <end position="386"/>
    </location>
</feature>
<reference evidence="9 10" key="1">
    <citation type="journal article" date="2010" name="Nat. Commun.">
        <title>The complete sequence of the smallest known nuclear genome from the microsporidian Encephalitozoon intestinalis.</title>
        <authorList>
            <person name="Corradi N."/>
            <person name="Pombert J.-F."/>
            <person name="Farinelli L."/>
            <person name="Didier E.S."/>
            <person name="Keeling P.J."/>
        </authorList>
    </citation>
    <scope>NUCLEOTIDE SEQUENCE [LARGE SCALE GENOMIC DNA]</scope>
    <source>
        <strain evidence="9 10">ATCC 50506</strain>
    </source>
</reference>
<evidence type="ECO:0000313" key="9">
    <source>
        <dbReference type="EMBL" id="ADM11573.1"/>
    </source>
</evidence>
<dbReference type="InterPro" id="IPR058560">
    <property type="entry name" value="DNA_primase_C"/>
</dbReference>
<dbReference type="PANTHER" id="PTHR10537">
    <property type="entry name" value="DNA PRIMASE LARGE SUBUNIT"/>
    <property type="match status" value="1"/>
</dbReference>
<protein>
    <submittedName>
        <fullName evidence="9">DNA polymerase alpha/primase large subunit</fullName>
    </submittedName>
</protein>
<dbReference type="GO" id="GO:0006270">
    <property type="term" value="P:DNA replication initiation"/>
    <property type="evidence" value="ECO:0007669"/>
    <property type="project" value="TreeGrafter"/>
</dbReference>
<evidence type="ECO:0000256" key="5">
    <source>
        <dbReference type="ARBA" id="ARBA00022723"/>
    </source>
</evidence>
<dbReference type="OrthoDB" id="421393at2759"/>
<evidence type="ECO:0000256" key="6">
    <source>
        <dbReference type="ARBA" id="ARBA00023004"/>
    </source>
</evidence>
<dbReference type="InterPro" id="IPR007238">
    <property type="entry name" value="DNA_primase_lsu_euk/arc"/>
</dbReference>
<dbReference type="HOGENOM" id="CLU_026253_2_1_1"/>
<dbReference type="GO" id="GO:0046872">
    <property type="term" value="F:metal ion binding"/>
    <property type="evidence" value="ECO:0007669"/>
    <property type="project" value="UniProtKB-KW"/>
</dbReference>
<dbReference type="GeneID" id="9699254"/>
<keyword evidence="2" id="KW-0004">4Fe-4S</keyword>
<dbReference type="RefSeq" id="XP_003072933.1">
    <property type="nucleotide sequence ID" value="XM_003072887.1"/>
</dbReference>
<dbReference type="VEuPathDB" id="MicrosporidiaDB:Eint_051260"/>
<dbReference type="PANTHER" id="PTHR10537:SF3">
    <property type="entry name" value="DNA PRIMASE LARGE SUBUNIT"/>
    <property type="match status" value="1"/>
</dbReference>
<evidence type="ECO:0000256" key="2">
    <source>
        <dbReference type="ARBA" id="ARBA00022485"/>
    </source>
</evidence>
<gene>
    <name evidence="9" type="ORF">Eint_051260</name>
</gene>
<evidence type="ECO:0000256" key="3">
    <source>
        <dbReference type="ARBA" id="ARBA00022515"/>
    </source>
</evidence>
<dbReference type="Gene3D" id="1.20.930.80">
    <property type="match status" value="1"/>
</dbReference>
<dbReference type="Pfam" id="PF04104">
    <property type="entry name" value="DNA_primase_lrg"/>
    <property type="match status" value="1"/>
</dbReference>
<evidence type="ECO:0000259" key="8">
    <source>
        <dbReference type="Pfam" id="PF04104"/>
    </source>
</evidence>
<dbReference type="Pfam" id="PF26466">
    <property type="entry name" value="DNA_primase_lrg_N"/>
    <property type="match status" value="1"/>
</dbReference>
<comment type="cofactor">
    <cofactor evidence="1">
        <name>[4Fe-4S] cluster</name>
        <dbReference type="ChEBI" id="CHEBI:49883"/>
    </cofactor>
</comment>
<dbReference type="AlphaFoldDB" id="E0S6Y7"/>
<keyword evidence="10" id="KW-1185">Reference proteome</keyword>
<dbReference type="Proteomes" id="UP000002313">
    <property type="component" value="Chromosome V"/>
</dbReference>
<dbReference type="GO" id="GO:0006269">
    <property type="term" value="P:DNA replication, synthesis of primer"/>
    <property type="evidence" value="ECO:0007669"/>
    <property type="project" value="UniProtKB-KW"/>
</dbReference>
<dbReference type="EMBL" id="CP001946">
    <property type="protein sequence ID" value="ADM11573.1"/>
    <property type="molecule type" value="Genomic_DNA"/>
</dbReference>
<evidence type="ECO:0000313" key="10">
    <source>
        <dbReference type="Proteomes" id="UP000002313"/>
    </source>
</evidence>
<keyword evidence="6" id="KW-0408">Iron</keyword>
<organism evidence="9 10">
    <name type="scientific">Encephalitozoon intestinalis (strain ATCC 50506)</name>
    <name type="common">Microsporidian parasite</name>
    <name type="synonym">Septata intestinalis</name>
    <dbReference type="NCBI Taxonomy" id="876142"/>
    <lineage>
        <taxon>Eukaryota</taxon>
        <taxon>Fungi</taxon>
        <taxon>Fungi incertae sedis</taxon>
        <taxon>Microsporidia</taxon>
        <taxon>Unikaryonidae</taxon>
        <taxon>Encephalitozoon</taxon>
    </lineage>
</organism>
<dbReference type="GO" id="GO:0005658">
    <property type="term" value="C:alpha DNA polymerase:primase complex"/>
    <property type="evidence" value="ECO:0007669"/>
    <property type="project" value="TreeGrafter"/>
</dbReference>